<evidence type="ECO:0000256" key="7">
    <source>
        <dbReference type="ARBA" id="ARBA00022840"/>
    </source>
</evidence>
<dbReference type="InterPro" id="IPR014729">
    <property type="entry name" value="Rossmann-like_a/b/a_fold"/>
</dbReference>
<dbReference type="HAMAP" id="MF_00158">
    <property type="entry name" value="PanC"/>
    <property type="match status" value="1"/>
</dbReference>
<evidence type="ECO:0000256" key="5">
    <source>
        <dbReference type="ARBA" id="ARBA00022655"/>
    </source>
</evidence>
<organism evidence="10">
    <name type="scientific">mine drainage metagenome</name>
    <dbReference type="NCBI Taxonomy" id="410659"/>
    <lineage>
        <taxon>unclassified sequences</taxon>
        <taxon>metagenomes</taxon>
        <taxon>ecological metagenomes</taxon>
    </lineage>
</organism>
<evidence type="ECO:0000256" key="3">
    <source>
        <dbReference type="ARBA" id="ARBA00012219"/>
    </source>
</evidence>
<dbReference type="InterPro" id="IPR004821">
    <property type="entry name" value="Cyt_trans-like"/>
</dbReference>
<accession>A0A1J5RHQ6</accession>
<dbReference type="SUPFAM" id="SSF52374">
    <property type="entry name" value="Nucleotidylyl transferase"/>
    <property type="match status" value="1"/>
</dbReference>
<dbReference type="PANTHER" id="PTHR21299">
    <property type="entry name" value="CYTIDYLATE KINASE/PANTOATE-BETA-ALANINE LIGASE"/>
    <property type="match status" value="1"/>
</dbReference>
<dbReference type="UniPathway" id="UPA00028">
    <property type="reaction ID" value="UER00005"/>
</dbReference>
<reference evidence="10" key="1">
    <citation type="submission" date="2016-10" db="EMBL/GenBank/DDBJ databases">
        <title>Sequence of Gallionella enrichment culture.</title>
        <authorList>
            <person name="Poehlein A."/>
            <person name="Muehling M."/>
            <person name="Daniel R."/>
        </authorList>
    </citation>
    <scope>NUCLEOTIDE SEQUENCE</scope>
</reference>
<dbReference type="CDD" id="cd00560">
    <property type="entry name" value="PanC"/>
    <property type="match status" value="1"/>
</dbReference>
<dbReference type="AlphaFoldDB" id="A0A1J5RHQ6"/>
<protein>
    <recommendedName>
        <fullName evidence="3">pantoate--beta-alanine ligase (AMP-forming)</fullName>
        <ecNumber evidence="3">6.3.2.1</ecNumber>
    </recommendedName>
    <alternativeName>
        <fullName evidence="8">Pantoate-activating enzyme</fullName>
    </alternativeName>
</protein>
<dbReference type="GO" id="GO:0005524">
    <property type="term" value="F:ATP binding"/>
    <property type="evidence" value="ECO:0007669"/>
    <property type="project" value="UniProtKB-KW"/>
</dbReference>
<evidence type="ECO:0000256" key="9">
    <source>
        <dbReference type="ARBA" id="ARBA00048258"/>
    </source>
</evidence>
<dbReference type="NCBIfam" id="TIGR00018">
    <property type="entry name" value="panC"/>
    <property type="match status" value="1"/>
</dbReference>
<comment type="catalytic activity">
    <reaction evidence="9">
        <text>(R)-pantoate + beta-alanine + ATP = (R)-pantothenate + AMP + diphosphate + H(+)</text>
        <dbReference type="Rhea" id="RHEA:10912"/>
        <dbReference type="ChEBI" id="CHEBI:15378"/>
        <dbReference type="ChEBI" id="CHEBI:15980"/>
        <dbReference type="ChEBI" id="CHEBI:29032"/>
        <dbReference type="ChEBI" id="CHEBI:30616"/>
        <dbReference type="ChEBI" id="CHEBI:33019"/>
        <dbReference type="ChEBI" id="CHEBI:57966"/>
        <dbReference type="ChEBI" id="CHEBI:456215"/>
        <dbReference type="EC" id="6.3.2.1"/>
    </reaction>
</comment>
<evidence type="ECO:0000256" key="8">
    <source>
        <dbReference type="ARBA" id="ARBA00032806"/>
    </source>
</evidence>
<evidence type="ECO:0000256" key="4">
    <source>
        <dbReference type="ARBA" id="ARBA00022598"/>
    </source>
</evidence>
<gene>
    <name evidence="10" type="primary">panC_9</name>
    <name evidence="10" type="ORF">GALL_226880</name>
</gene>
<dbReference type="Gene3D" id="3.30.1300.10">
    <property type="entry name" value="Pantoate-beta-alanine ligase, C-terminal domain"/>
    <property type="match status" value="1"/>
</dbReference>
<evidence type="ECO:0000256" key="6">
    <source>
        <dbReference type="ARBA" id="ARBA00022741"/>
    </source>
</evidence>
<dbReference type="GO" id="GO:0005829">
    <property type="term" value="C:cytosol"/>
    <property type="evidence" value="ECO:0007669"/>
    <property type="project" value="TreeGrafter"/>
</dbReference>
<dbReference type="GO" id="GO:0015940">
    <property type="term" value="P:pantothenate biosynthetic process"/>
    <property type="evidence" value="ECO:0007669"/>
    <property type="project" value="UniProtKB-UniPathway"/>
</dbReference>
<keyword evidence="6" id="KW-0547">Nucleotide-binding</keyword>
<keyword evidence="5" id="KW-0566">Pantothenate biosynthesis</keyword>
<dbReference type="EMBL" id="MLJW01000169">
    <property type="protein sequence ID" value="OIQ95313.1"/>
    <property type="molecule type" value="Genomic_DNA"/>
</dbReference>
<dbReference type="InterPro" id="IPR042176">
    <property type="entry name" value="Pantoate_ligase_C"/>
</dbReference>
<proteinExistence type="inferred from homology"/>
<sequence length="282" mass="31072">MQIIRTIAKLRTALEGQASIAFVPTMGNLHAGHIHLVELAKQHAECIVISIFVNPLQFGPNEDLANYPRTLDADCEKLKATGAQIVFIPEVKEIYPDFDGVSLGQTMLITSPPIANMLCGAARPGHFDGVATVVMKLFNIVMPQVAVFGKKDFQQLFIIRELVRQFNLPIHIIAGETVREDSGLAMSSRNGYLTANQKSEASLLQQCLKNIVHHIQHDDTDFMGLSQSASQILTNQGWQVDYVSVRNALTLEAASTEDQCMVVLAAAKLGNTRLIDNIDFFR</sequence>
<dbReference type="Pfam" id="PF02569">
    <property type="entry name" value="Pantoate_ligase"/>
    <property type="match status" value="1"/>
</dbReference>
<comment type="pathway">
    <text evidence="1">Cofactor biosynthesis; (R)-pantothenate biosynthesis; (R)-pantothenate from (R)-pantoate and beta-alanine: step 1/1.</text>
</comment>
<evidence type="ECO:0000313" key="10">
    <source>
        <dbReference type="EMBL" id="OIQ95313.1"/>
    </source>
</evidence>
<evidence type="ECO:0000256" key="1">
    <source>
        <dbReference type="ARBA" id="ARBA00004990"/>
    </source>
</evidence>
<comment type="similarity">
    <text evidence="2">Belongs to the pantothenate synthetase family.</text>
</comment>
<evidence type="ECO:0000256" key="2">
    <source>
        <dbReference type="ARBA" id="ARBA00009256"/>
    </source>
</evidence>
<dbReference type="InterPro" id="IPR003721">
    <property type="entry name" value="Pantoate_ligase"/>
</dbReference>
<dbReference type="NCBIfam" id="TIGR00125">
    <property type="entry name" value="cyt_tran_rel"/>
    <property type="match status" value="1"/>
</dbReference>
<keyword evidence="7" id="KW-0067">ATP-binding</keyword>
<name>A0A1J5RHQ6_9ZZZZ</name>
<comment type="caution">
    <text evidence="10">The sequence shown here is derived from an EMBL/GenBank/DDBJ whole genome shotgun (WGS) entry which is preliminary data.</text>
</comment>
<dbReference type="FunFam" id="3.40.50.620:FF:000013">
    <property type="entry name" value="Pantothenate synthetase"/>
    <property type="match status" value="1"/>
</dbReference>
<keyword evidence="4 10" id="KW-0436">Ligase</keyword>
<dbReference type="GO" id="GO:0004592">
    <property type="term" value="F:pantoate-beta-alanine ligase activity"/>
    <property type="evidence" value="ECO:0007669"/>
    <property type="project" value="UniProtKB-EC"/>
</dbReference>
<dbReference type="PANTHER" id="PTHR21299:SF1">
    <property type="entry name" value="PANTOATE--BETA-ALANINE LIGASE"/>
    <property type="match status" value="1"/>
</dbReference>
<dbReference type="EC" id="6.3.2.1" evidence="3"/>
<dbReference type="Gene3D" id="3.40.50.620">
    <property type="entry name" value="HUPs"/>
    <property type="match status" value="1"/>
</dbReference>